<dbReference type="InterPro" id="IPR021417">
    <property type="entry name" value="DUF3060"/>
</dbReference>
<sequence>MKKLLAIIILCLGSLTASAQQKEITVEGVGVTKKIEATGNETIKVEGTNNKVTIIGACNAIKVEGVDNVVTVDDVKSISVEGTGNKVNYKKTSAADGKVTTAVAGVNNKITKI</sequence>
<dbReference type="OrthoDB" id="1359911at2"/>
<accession>A0A1I4W4X4</accession>
<evidence type="ECO:0000256" key="1">
    <source>
        <dbReference type="SAM" id="SignalP"/>
    </source>
</evidence>
<keyword evidence="1" id="KW-0732">Signal</keyword>
<evidence type="ECO:0008006" key="4">
    <source>
        <dbReference type="Google" id="ProtNLM"/>
    </source>
</evidence>
<gene>
    <name evidence="2" type="ORF">SAMN05421741_10166</name>
</gene>
<evidence type="ECO:0000313" key="2">
    <source>
        <dbReference type="EMBL" id="SFN08502.1"/>
    </source>
</evidence>
<feature type="chain" id="PRO_5011595642" description="DUF3060 domain-containing protein" evidence="1">
    <location>
        <begin position="20"/>
        <end position="113"/>
    </location>
</feature>
<dbReference type="RefSeq" id="WP_091517350.1">
    <property type="nucleotide sequence ID" value="NZ_FOVI01000001.1"/>
</dbReference>
<dbReference type="EMBL" id="FOVI01000001">
    <property type="protein sequence ID" value="SFN08502.1"/>
    <property type="molecule type" value="Genomic_DNA"/>
</dbReference>
<name>A0A1I4W4X4_9FLAO</name>
<proteinExistence type="predicted"/>
<protein>
    <recommendedName>
        <fullName evidence="4">DUF3060 domain-containing protein</fullName>
    </recommendedName>
</protein>
<organism evidence="2 3">
    <name type="scientific">Paenimyroides ummariense</name>
    <dbReference type="NCBI Taxonomy" id="913024"/>
    <lineage>
        <taxon>Bacteria</taxon>
        <taxon>Pseudomonadati</taxon>
        <taxon>Bacteroidota</taxon>
        <taxon>Flavobacteriia</taxon>
        <taxon>Flavobacteriales</taxon>
        <taxon>Flavobacteriaceae</taxon>
        <taxon>Paenimyroides</taxon>
    </lineage>
</organism>
<feature type="signal peptide" evidence="1">
    <location>
        <begin position="1"/>
        <end position="19"/>
    </location>
</feature>
<keyword evidence="3" id="KW-1185">Reference proteome</keyword>
<reference evidence="3" key="1">
    <citation type="submission" date="2016-10" db="EMBL/GenBank/DDBJ databases">
        <authorList>
            <person name="Varghese N."/>
            <person name="Submissions S."/>
        </authorList>
    </citation>
    <scope>NUCLEOTIDE SEQUENCE [LARGE SCALE GENOMIC DNA]</scope>
    <source>
        <strain evidence="3">DS-12</strain>
    </source>
</reference>
<dbReference type="Proteomes" id="UP000199036">
    <property type="component" value="Unassembled WGS sequence"/>
</dbReference>
<dbReference type="STRING" id="913024.SAMN05421741_10166"/>
<dbReference type="Pfam" id="PF11259">
    <property type="entry name" value="DUF3060"/>
    <property type="match status" value="1"/>
</dbReference>
<dbReference type="AlphaFoldDB" id="A0A1I4W4X4"/>
<evidence type="ECO:0000313" key="3">
    <source>
        <dbReference type="Proteomes" id="UP000199036"/>
    </source>
</evidence>